<reference evidence="2 3" key="1">
    <citation type="submission" date="2019-02" db="EMBL/GenBank/DDBJ databases">
        <title>Draft genome sequence of Arthrospira platensis NIES-3787.</title>
        <authorList>
            <person name="Yamaguchi H."/>
            <person name="Suzuki S."/>
            <person name="Kawachi M."/>
        </authorList>
    </citation>
    <scope>NUCLEOTIDE SEQUENCE [LARGE SCALE GENOMIC DNA]</scope>
    <source>
        <strain evidence="2 3">NIES-3787</strain>
    </source>
</reference>
<evidence type="ECO:0000259" key="1">
    <source>
        <dbReference type="Pfam" id="PF03703"/>
    </source>
</evidence>
<protein>
    <recommendedName>
        <fullName evidence="1">YdbS-like PH domain-containing protein</fullName>
    </recommendedName>
</protein>
<organism evidence="2 3">
    <name type="scientific">Microcystis aeruginosa NIES-3787</name>
    <dbReference type="NCBI Taxonomy" id="2517782"/>
    <lineage>
        <taxon>Bacteria</taxon>
        <taxon>Bacillati</taxon>
        <taxon>Cyanobacteriota</taxon>
        <taxon>Cyanophyceae</taxon>
        <taxon>Oscillatoriophycideae</taxon>
        <taxon>Chroococcales</taxon>
        <taxon>Microcystaceae</taxon>
        <taxon>Microcystis</taxon>
    </lineage>
</organism>
<dbReference type="AlphaFoldDB" id="A0A6H9GL96"/>
<dbReference type="Proteomes" id="UP000438874">
    <property type="component" value="Unassembled WGS sequence"/>
</dbReference>
<dbReference type="EMBL" id="BJCH01000029">
    <property type="protein sequence ID" value="GCL46912.1"/>
    <property type="molecule type" value="Genomic_DNA"/>
</dbReference>
<dbReference type="InterPro" id="IPR005182">
    <property type="entry name" value="YdbS-like_PH"/>
</dbReference>
<dbReference type="RefSeq" id="WP_149989546.1">
    <property type="nucleotide sequence ID" value="NZ_BJCH01000029.1"/>
</dbReference>
<feature type="domain" description="YdbS-like PH" evidence="1">
    <location>
        <begin position="64"/>
        <end position="141"/>
    </location>
</feature>
<gene>
    <name evidence="2" type="ORF">NIES3787_26120</name>
</gene>
<evidence type="ECO:0000313" key="2">
    <source>
        <dbReference type="EMBL" id="GCL46912.1"/>
    </source>
</evidence>
<comment type="caution">
    <text evidence="2">The sequence shown here is derived from an EMBL/GenBank/DDBJ whole genome shotgun (WGS) entry which is preliminary data.</text>
</comment>
<accession>A0A6H9GL96</accession>
<dbReference type="Pfam" id="PF03703">
    <property type="entry name" value="bPH_2"/>
    <property type="match status" value="1"/>
</dbReference>
<evidence type="ECO:0000313" key="3">
    <source>
        <dbReference type="Proteomes" id="UP000438874"/>
    </source>
</evidence>
<name>A0A6H9GL96_MICAE</name>
<proteinExistence type="predicted"/>
<sequence>MEMELLTMKLNESPFGASYAPRPEKPIVALKPKAWSVFLSWKNLRGIIFIIPLFSIAWQYLTLQRTEYMFTTQRFRTITGLFNQEIDEVWLFRVTDLRILKPFLYRLFGIANLYIYSTDRNNKLVVIQAISLTDALKLHEILQQQVNIERHRNRPDIPGSWQ</sequence>